<evidence type="ECO:0000256" key="8">
    <source>
        <dbReference type="PROSITE-ProRule" id="PRU01360"/>
    </source>
</evidence>
<dbReference type="Gene3D" id="2.170.130.10">
    <property type="entry name" value="TonB-dependent receptor, plug domain"/>
    <property type="match status" value="1"/>
</dbReference>
<keyword evidence="10" id="KW-0732">Signal</keyword>
<dbReference type="InterPro" id="IPR008969">
    <property type="entry name" value="CarboxyPept-like_regulatory"/>
</dbReference>
<dbReference type="SUPFAM" id="SSF49464">
    <property type="entry name" value="Carboxypeptidase regulatory domain-like"/>
    <property type="match status" value="1"/>
</dbReference>
<dbReference type="Pfam" id="PF00593">
    <property type="entry name" value="TonB_dep_Rec_b-barrel"/>
    <property type="match status" value="1"/>
</dbReference>
<keyword evidence="2 8" id="KW-0813">Transport</keyword>
<dbReference type="STRING" id="551991.SAMN05192529_11642"/>
<feature type="domain" description="TonB-dependent receptor-like beta-barrel" evidence="11">
    <location>
        <begin position="389"/>
        <end position="851"/>
    </location>
</feature>
<evidence type="ECO:0000256" key="10">
    <source>
        <dbReference type="SAM" id="SignalP"/>
    </source>
</evidence>
<feature type="signal peptide" evidence="10">
    <location>
        <begin position="1"/>
        <end position="19"/>
    </location>
</feature>
<dbReference type="InterPro" id="IPR000531">
    <property type="entry name" value="Beta-barrel_TonB"/>
</dbReference>
<dbReference type="Proteomes" id="UP000199041">
    <property type="component" value="Unassembled WGS sequence"/>
</dbReference>
<sequence length="1075" mass="118316">MKKIPLLIFCLMAVTTVFSQTRTITGHVQDEKGDGLSGVSIQVKGTPMGTFTDNAGNFKIKIPDVKSPAQIFVFSYVNYETKSVTIEPDKKVVEVTLKPSVSNLNDVIVVGYGTVLRKDLTGSVSSVSAKDLKDIPINSAEEALAGRLAGVQVVGSEGSPDAQVSIKVRGGGSITQDNSPLYVVDGIIMDNALATLSPQDIQSIDVLKDASATAIYGARGANGVVIISTKKGTAGRTVVTYNGFFGNQKVYKTLDVLDPYEYVFYQYERAQGNSTTEKSFASRFGSFQDIDLYKDAPFVNWQEQLFGRNAAMQTHNVSVSGGDAKTQFNLSLTENATKAVMVGSDYNRQLLNFQLKHKISDYVTTGLNVRFNNQVVNGQGTSNPGSSGLNFLRQTVRYTPYLSPGQSLTYYDPESIDETNGNGLYLVNPLLLVQSQYKRAYQYRIGLSTYADIKLTKFLSFRTTFGYDLYPTTTKSYDDSLTSNAISNGNGMPIATIADTKKTTLDISNVLTLSNRSLKGDFSKHNKIDWIFGEETYQVKNDSKTLIQRYFPYGTTADQALANLNLASAPDGYTQPSPTSDFDEQRIWSFFTRLNYELDNKYLASVSVRADGSTVFAAKNRWGYFPAGSFAWKFSEENFMKSLKPVISSGKLRLSYGTAGNNRISSFLYMTQFVTTSKYYGLLDNLVTAFAPASLTNANLKWEANISRNIGLDLGLFHDKVQLSADYYRNKTKDLLVNVTVPTSSGYTSQVQNVGATANNGFELQLSGSPIQNKNFSWNVSFNISTNKNKILSLGNQESFLVTSNWAGSANAFDYIVKVGSEVGTMYGLVNDGYYKIDDFNYDASTGAYTLKDGIVSDADIAGTIQPGTIKFKDLNGDGKVTIDDDRTVIGNANPSYFGGINQQFVYKNFDMSVFLNFQVGNDIVNDNKLEFTSGYTDNANLLAIEKNRWRNVNAQGEVVIDPTALAALNKNATLWTPLKTAYSWTPQSWAIEDGSFLRVNNITLGYSLPQTLTKKMHIQKFRMYATVNNVAVITGYSGYDPEVNTRRSTPMTAGVDFSAYPRARSFIFGVNVSF</sequence>
<keyword evidence="14" id="KW-1185">Reference proteome</keyword>
<evidence type="ECO:0000256" key="2">
    <source>
        <dbReference type="ARBA" id="ARBA00022448"/>
    </source>
</evidence>
<accession>A0A1H4ASS2</accession>
<dbReference type="GO" id="GO:0009279">
    <property type="term" value="C:cell outer membrane"/>
    <property type="evidence" value="ECO:0007669"/>
    <property type="project" value="UniProtKB-SubCell"/>
</dbReference>
<dbReference type="NCBIfam" id="TIGR04056">
    <property type="entry name" value="OMP_RagA_SusC"/>
    <property type="match status" value="1"/>
</dbReference>
<feature type="domain" description="TonB-dependent receptor plug" evidence="12">
    <location>
        <begin position="118"/>
        <end position="224"/>
    </location>
</feature>
<evidence type="ECO:0000256" key="9">
    <source>
        <dbReference type="RuleBase" id="RU003357"/>
    </source>
</evidence>
<evidence type="ECO:0000313" key="14">
    <source>
        <dbReference type="Proteomes" id="UP000199041"/>
    </source>
</evidence>
<dbReference type="SUPFAM" id="SSF56935">
    <property type="entry name" value="Porins"/>
    <property type="match status" value="1"/>
</dbReference>
<dbReference type="InterPro" id="IPR036942">
    <property type="entry name" value="Beta-barrel_TonB_sf"/>
</dbReference>
<keyword evidence="5 9" id="KW-0798">TonB box</keyword>
<evidence type="ECO:0000313" key="13">
    <source>
        <dbReference type="EMBL" id="SEA38732.1"/>
    </source>
</evidence>
<protein>
    <submittedName>
        <fullName evidence="13">TonB-linked outer membrane protein, SusC/RagA family</fullName>
    </submittedName>
</protein>
<dbReference type="Gene3D" id="2.60.40.1120">
    <property type="entry name" value="Carboxypeptidase-like, regulatory domain"/>
    <property type="match status" value="1"/>
</dbReference>
<evidence type="ECO:0000256" key="6">
    <source>
        <dbReference type="ARBA" id="ARBA00023136"/>
    </source>
</evidence>
<keyword evidence="6 8" id="KW-0472">Membrane</keyword>
<name>A0A1H4ASS2_9BACT</name>
<evidence type="ECO:0000256" key="5">
    <source>
        <dbReference type="ARBA" id="ARBA00023077"/>
    </source>
</evidence>
<evidence type="ECO:0000259" key="12">
    <source>
        <dbReference type="Pfam" id="PF07715"/>
    </source>
</evidence>
<evidence type="ECO:0000256" key="7">
    <source>
        <dbReference type="ARBA" id="ARBA00023237"/>
    </source>
</evidence>
<evidence type="ECO:0000256" key="1">
    <source>
        <dbReference type="ARBA" id="ARBA00004571"/>
    </source>
</evidence>
<dbReference type="FunFam" id="2.170.130.10:FF:000008">
    <property type="entry name" value="SusC/RagA family TonB-linked outer membrane protein"/>
    <property type="match status" value="1"/>
</dbReference>
<keyword evidence="3 8" id="KW-1134">Transmembrane beta strand</keyword>
<evidence type="ECO:0000259" key="11">
    <source>
        <dbReference type="Pfam" id="PF00593"/>
    </source>
</evidence>
<dbReference type="InterPro" id="IPR023996">
    <property type="entry name" value="TonB-dep_OMP_SusC/RagA"/>
</dbReference>
<dbReference type="Pfam" id="PF07715">
    <property type="entry name" value="Plug"/>
    <property type="match status" value="1"/>
</dbReference>
<proteinExistence type="inferred from homology"/>
<comment type="subcellular location">
    <subcellularLocation>
        <location evidence="1 8">Cell outer membrane</location>
        <topology evidence="1 8">Multi-pass membrane protein</topology>
    </subcellularLocation>
</comment>
<dbReference type="Gene3D" id="2.40.170.20">
    <property type="entry name" value="TonB-dependent receptor, beta-barrel domain"/>
    <property type="match status" value="1"/>
</dbReference>
<dbReference type="Pfam" id="PF13715">
    <property type="entry name" value="CarbopepD_reg_2"/>
    <property type="match status" value="1"/>
</dbReference>
<dbReference type="InterPro" id="IPR012910">
    <property type="entry name" value="Plug_dom"/>
</dbReference>
<dbReference type="InterPro" id="IPR039426">
    <property type="entry name" value="TonB-dep_rcpt-like"/>
</dbReference>
<dbReference type="InterPro" id="IPR037066">
    <property type="entry name" value="Plug_dom_sf"/>
</dbReference>
<reference evidence="13 14" key="1">
    <citation type="submission" date="2016-10" db="EMBL/GenBank/DDBJ databases">
        <authorList>
            <person name="de Groot N.N."/>
        </authorList>
    </citation>
    <scope>NUCLEOTIDE SEQUENCE [LARGE SCALE GENOMIC DNA]</scope>
    <source>
        <strain evidence="13 14">Vu-144</strain>
    </source>
</reference>
<dbReference type="OrthoDB" id="9768177at2"/>
<dbReference type="AlphaFoldDB" id="A0A1H4ASS2"/>
<gene>
    <name evidence="13" type="ORF">SAMN05192529_11642</name>
</gene>
<evidence type="ECO:0000256" key="4">
    <source>
        <dbReference type="ARBA" id="ARBA00022692"/>
    </source>
</evidence>
<dbReference type="NCBIfam" id="TIGR04057">
    <property type="entry name" value="SusC_RagA_signa"/>
    <property type="match status" value="1"/>
</dbReference>
<dbReference type="RefSeq" id="WP_091399420.1">
    <property type="nucleotide sequence ID" value="NZ_FNQY01000016.1"/>
</dbReference>
<evidence type="ECO:0000256" key="3">
    <source>
        <dbReference type="ARBA" id="ARBA00022452"/>
    </source>
</evidence>
<dbReference type="InterPro" id="IPR023997">
    <property type="entry name" value="TonB-dep_OMP_SusC/RagA_CS"/>
</dbReference>
<dbReference type="PROSITE" id="PS52016">
    <property type="entry name" value="TONB_DEPENDENT_REC_3"/>
    <property type="match status" value="1"/>
</dbReference>
<organism evidence="13 14">
    <name type="scientific">Arachidicoccus rhizosphaerae</name>
    <dbReference type="NCBI Taxonomy" id="551991"/>
    <lineage>
        <taxon>Bacteria</taxon>
        <taxon>Pseudomonadati</taxon>
        <taxon>Bacteroidota</taxon>
        <taxon>Chitinophagia</taxon>
        <taxon>Chitinophagales</taxon>
        <taxon>Chitinophagaceae</taxon>
        <taxon>Arachidicoccus</taxon>
    </lineage>
</organism>
<keyword evidence="4 8" id="KW-0812">Transmembrane</keyword>
<keyword evidence="7 8" id="KW-0998">Cell outer membrane</keyword>
<feature type="chain" id="PRO_5011708132" evidence="10">
    <location>
        <begin position="20"/>
        <end position="1075"/>
    </location>
</feature>
<comment type="similarity">
    <text evidence="8 9">Belongs to the TonB-dependent receptor family.</text>
</comment>
<dbReference type="EMBL" id="FNQY01000016">
    <property type="protein sequence ID" value="SEA38732.1"/>
    <property type="molecule type" value="Genomic_DNA"/>
</dbReference>